<dbReference type="EC" id="2.7.11.32" evidence="5"/>
<organism evidence="6 7">
    <name type="scientific">Isobaculum melis</name>
    <dbReference type="NCBI Taxonomy" id="142588"/>
    <lineage>
        <taxon>Bacteria</taxon>
        <taxon>Bacillati</taxon>
        <taxon>Bacillota</taxon>
        <taxon>Bacilli</taxon>
        <taxon>Lactobacillales</taxon>
        <taxon>Carnobacteriaceae</taxon>
        <taxon>Isobaculum</taxon>
    </lineage>
</organism>
<comment type="catalytic activity">
    <reaction evidence="5">
        <text>N(tele)-phospho-L-histidyl/L-threonyl-[pyruvate, phosphate dikinase] + ADP = N(tele)-phospho-L-histidyl/O-phospho-L-threonyl-[pyruvate, phosphate dikinase] + AMP + H(+)</text>
        <dbReference type="Rhea" id="RHEA:43692"/>
        <dbReference type="Rhea" id="RHEA-COMP:10650"/>
        <dbReference type="Rhea" id="RHEA-COMP:10651"/>
        <dbReference type="ChEBI" id="CHEBI:15378"/>
        <dbReference type="ChEBI" id="CHEBI:30013"/>
        <dbReference type="ChEBI" id="CHEBI:61977"/>
        <dbReference type="ChEBI" id="CHEBI:83586"/>
        <dbReference type="ChEBI" id="CHEBI:456215"/>
        <dbReference type="ChEBI" id="CHEBI:456216"/>
        <dbReference type="EC" id="2.7.11.32"/>
    </reaction>
</comment>
<evidence type="ECO:0000256" key="4">
    <source>
        <dbReference type="ARBA" id="ARBA00022777"/>
    </source>
</evidence>
<keyword evidence="1 5" id="KW-0723">Serine/threonine-protein kinase</keyword>
<keyword evidence="2 5" id="KW-0808">Transferase</keyword>
<keyword evidence="4 5" id="KW-0418">Kinase</keyword>
<keyword evidence="7" id="KW-1185">Reference proteome</keyword>
<dbReference type="GO" id="GO:0005524">
    <property type="term" value="F:ATP binding"/>
    <property type="evidence" value="ECO:0007669"/>
    <property type="project" value="InterPro"/>
</dbReference>
<dbReference type="Pfam" id="PF03618">
    <property type="entry name" value="Kinase-PPPase"/>
    <property type="match status" value="1"/>
</dbReference>
<keyword evidence="3 5" id="KW-0547">Nucleotide-binding</keyword>
<comment type="catalytic activity">
    <reaction evidence="5">
        <text>N(tele)-phospho-L-histidyl/O-phospho-L-threonyl-[pyruvate, phosphate dikinase] + phosphate + H(+) = N(tele)-phospho-L-histidyl/L-threonyl-[pyruvate, phosphate dikinase] + diphosphate</text>
        <dbReference type="Rhea" id="RHEA:43696"/>
        <dbReference type="Rhea" id="RHEA-COMP:10650"/>
        <dbReference type="Rhea" id="RHEA-COMP:10651"/>
        <dbReference type="ChEBI" id="CHEBI:15378"/>
        <dbReference type="ChEBI" id="CHEBI:30013"/>
        <dbReference type="ChEBI" id="CHEBI:33019"/>
        <dbReference type="ChEBI" id="CHEBI:43474"/>
        <dbReference type="ChEBI" id="CHEBI:61977"/>
        <dbReference type="ChEBI" id="CHEBI:83586"/>
        <dbReference type="EC" id="2.7.4.27"/>
    </reaction>
</comment>
<accession>A0A1H9RST9</accession>
<dbReference type="InterPro" id="IPR026565">
    <property type="entry name" value="PPDK_reg"/>
</dbReference>
<dbReference type="GO" id="GO:0004674">
    <property type="term" value="F:protein serine/threonine kinase activity"/>
    <property type="evidence" value="ECO:0007669"/>
    <property type="project" value="UniProtKB-UniRule"/>
</dbReference>
<evidence type="ECO:0000256" key="2">
    <source>
        <dbReference type="ARBA" id="ARBA00022679"/>
    </source>
</evidence>
<evidence type="ECO:0000313" key="6">
    <source>
        <dbReference type="EMBL" id="SER75515.1"/>
    </source>
</evidence>
<dbReference type="AlphaFoldDB" id="A0A1H9RST9"/>
<dbReference type="PANTHER" id="PTHR31756">
    <property type="entry name" value="PYRUVATE, PHOSPHATE DIKINASE REGULATORY PROTEIN 1, CHLOROPLASTIC"/>
    <property type="match status" value="1"/>
</dbReference>
<name>A0A1H9RST9_9LACT</name>
<comment type="similarity">
    <text evidence="5">Belongs to the pyruvate, phosphate/water dikinase regulatory protein family. PDRP subfamily.</text>
</comment>
<proteinExistence type="inferred from homology"/>
<dbReference type="GO" id="GO:0016776">
    <property type="term" value="F:phosphotransferase activity, phosphate group as acceptor"/>
    <property type="evidence" value="ECO:0007669"/>
    <property type="project" value="UniProtKB-UniRule"/>
</dbReference>
<dbReference type="HAMAP" id="MF_00921">
    <property type="entry name" value="PDRP"/>
    <property type="match status" value="1"/>
</dbReference>
<dbReference type="NCBIfam" id="NF003742">
    <property type="entry name" value="PRK05339.1"/>
    <property type="match status" value="1"/>
</dbReference>
<evidence type="ECO:0000256" key="1">
    <source>
        <dbReference type="ARBA" id="ARBA00022527"/>
    </source>
</evidence>
<dbReference type="Proteomes" id="UP000198948">
    <property type="component" value="Unassembled WGS sequence"/>
</dbReference>
<dbReference type="InterPro" id="IPR005177">
    <property type="entry name" value="Kinase-pyrophosphorylase"/>
</dbReference>
<protein>
    <recommendedName>
        <fullName evidence="5">Putative pyruvate, phosphate dikinase regulatory protein</fullName>
        <shortName evidence="5">PPDK regulatory protein</shortName>
        <ecNumber evidence="5">2.7.11.32</ecNumber>
        <ecNumber evidence="5">2.7.4.27</ecNumber>
    </recommendedName>
</protein>
<evidence type="ECO:0000256" key="5">
    <source>
        <dbReference type="HAMAP-Rule" id="MF_00921"/>
    </source>
</evidence>
<dbReference type="PANTHER" id="PTHR31756:SF3">
    <property type="entry name" value="PYRUVATE, PHOSPHATE DIKINASE REGULATORY PROTEIN 1, CHLOROPLASTIC"/>
    <property type="match status" value="1"/>
</dbReference>
<dbReference type="STRING" id="142588.SAMN04488559_10534"/>
<sequence>MESFILYVISDSAGETANKLIHAAMAQYPNVQMEIEHFPFIRTEGLLLDILRKAKQENAMVVHTLVIDDLSLIVNQFCEEQQLFCFDMLNPVVREIQRRTGEIPTKKAGAMHQLNDNYFHRISAIEFAVKYDDGKNPKGFLEADIVLLGVSRTSKTPLSMFLANKNLKVANLPLVPEAHIPDELWKVDPTKIVGLMNSPEVLNTIRRERMISYGLNPDTAYSDMTRIHEELDSAKALYDKIGCLVIDVSRKSIEETAAIILSSMNLSDRSYEN</sequence>
<comment type="function">
    <text evidence="5">Bifunctional serine/threonine kinase and phosphorylase involved in the regulation of the pyruvate, phosphate dikinase (PPDK) by catalyzing its phosphorylation/dephosphorylation.</text>
</comment>
<dbReference type="GO" id="GO:0043531">
    <property type="term" value="F:ADP binding"/>
    <property type="evidence" value="ECO:0007669"/>
    <property type="project" value="UniProtKB-UniRule"/>
</dbReference>
<evidence type="ECO:0000256" key="3">
    <source>
        <dbReference type="ARBA" id="ARBA00022741"/>
    </source>
</evidence>
<gene>
    <name evidence="6" type="ORF">SAMN04488559_10534</name>
</gene>
<reference evidence="6 7" key="1">
    <citation type="submission" date="2016-10" db="EMBL/GenBank/DDBJ databases">
        <authorList>
            <person name="de Groot N.N."/>
        </authorList>
    </citation>
    <scope>NUCLEOTIDE SEQUENCE [LARGE SCALE GENOMIC DNA]</scope>
    <source>
        <strain evidence="6 7">DSM 13760</strain>
    </source>
</reference>
<dbReference type="EMBL" id="FOHA01000005">
    <property type="protein sequence ID" value="SER75515.1"/>
    <property type="molecule type" value="Genomic_DNA"/>
</dbReference>
<feature type="binding site" evidence="5">
    <location>
        <begin position="149"/>
        <end position="156"/>
    </location>
    <ligand>
        <name>ADP</name>
        <dbReference type="ChEBI" id="CHEBI:456216"/>
    </ligand>
</feature>
<dbReference type="EC" id="2.7.4.27" evidence="5"/>
<evidence type="ECO:0000313" key="7">
    <source>
        <dbReference type="Proteomes" id="UP000198948"/>
    </source>
</evidence>